<dbReference type="RefSeq" id="WP_310549097.1">
    <property type="nucleotide sequence ID" value="NZ_JAVKGR010000016.1"/>
</dbReference>
<comment type="similarity">
    <text evidence="2">Belongs to the HIBADH-related family.</text>
</comment>
<dbReference type="SUPFAM" id="SSF48179">
    <property type="entry name" value="6-phosphogluconate dehydrogenase C-terminal domain-like"/>
    <property type="match status" value="1"/>
</dbReference>
<evidence type="ECO:0000259" key="7">
    <source>
        <dbReference type="Pfam" id="PF14833"/>
    </source>
</evidence>
<dbReference type="InterPro" id="IPR011548">
    <property type="entry name" value="HIBADH"/>
</dbReference>
<dbReference type="InterPro" id="IPR029154">
    <property type="entry name" value="HIBADH-like_NADP-bd"/>
</dbReference>
<dbReference type="InterPro" id="IPR008927">
    <property type="entry name" value="6-PGluconate_DH-like_C_sf"/>
</dbReference>
<comment type="pathway">
    <text evidence="1">Amino-acid degradation.</text>
</comment>
<proteinExistence type="inferred from homology"/>
<keyword evidence="9" id="KW-1185">Reference proteome</keyword>
<dbReference type="Pfam" id="PF14833">
    <property type="entry name" value="NAD_binding_11"/>
    <property type="match status" value="1"/>
</dbReference>
<sequence length="314" mass="32248">MATYGWIGLGNMGAPMTANLTAAGHTVRGFDLDAAAMAEAEAGGVTPVGSVAEAVQGADVVFTMLPKGDHVRAVFGGDEGIWAHADTGTLLIDSSTVDVETSQFCHDESARRGFRFVDAPVSGGISGAAAATLAFMVGGESEAVEAAAAFIEPMSGKTIAAGGATTGISAKICNNMMLFIDLMAAAEGSQLADRLGLDPKVFWEIASVSSGRSWAQQTWYPVPGIIDSAAANNNYDATFRADLALKDVTLALDAGELTGVTLEAAQLAQGRFRRLVDDGLADRDCSLISKYVSPDGTAPGYEGVGTVTPMRDAG</sequence>
<dbReference type="PANTHER" id="PTHR22981:SF7">
    <property type="entry name" value="3-HYDROXYISOBUTYRATE DEHYDROGENASE, MITOCHONDRIAL"/>
    <property type="match status" value="1"/>
</dbReference>
<dbReference type="GO" id="GO:0008442">
    <property type="term" value="F:3-hydroxyisobutyrate dehydrogenase activity"/>
    <property type="evidence" value="ECO:0007669"/>
    <property type="project" value="UniProtKB-EC"/>
</dbReference>
<comment type="caution">
    <text evidence="8">The sequence shown here is derived from an EMBL/GenBank/DDBJ whole genome shotgun (WGS) entry which is preliminary data.</text>
</comment>
<dbReference type="InterPro" id="IPR036291">
    <property type="entry name" value="NAD(P)-bd_dom_sf"/>
</dbReference>
<keyword evidence="5" id="KW-0520">NAD</keyword>
<evidence type="ECO:0000313" key="8">
    <source>
        <dbReference type="EMBL" id="MDR8020115.1"/>
    </source>
</evidence>
<dbReference type="PANTHER" id="PTHR22981">
    <property type="entry name" value="3-HYDROXYISOBUTYRATE DEHYDROGENASE-RELATED"/>
    <property type="match status" value="1"/>
</dbReference>
<dbReference type="InterPro" id="IPR006115">
    <property type="entry name" value="6PGDH_NADP-bd"/>
</dbReference>
<dbReference type="EMBL" id="JAVKGR010000016">
    <property type="protein sequence ID" value="MDR8020115.1"/>
    <property type="molecule type" value="Genomic_DNA"/>
</dbReference>
<dbReference type="InterPro" id="IPR015815">
    <property type="entry name" value="HIBADH-related"/>
</dbReference>
<dbReference type="InterPro" id="IPR013328">
    <property type="entry name" value="6PGD_dom2"/>
</dbReference>
<evidence type="ECO:0000256" key="1">
    <source>
        <dbReference type="ARBA" id="ARBA00005023"/>
    </source>
</evidence>
<dbReference type="EC" id="1.1.1.31" evidence="8"/>
<evidence type="ECO:0000256" key="2">
    <source>
        <dbReference type="ARBA" id="ARBA00009080"/>
    </source>
</evidence>
<name>A0ABU2DUS3_9MICC</name>
<dbReference type="NCBIfam" id="TIGR01692">
    <property type="entry name" value="HIBADH"/>
    <property type="match status" value="1"/>
</dbReference>
<gene>
    <name evidence="8" type="primary">mmsB</name>
    <name evidence="8" type="ORF">RIL96_11115</name>
</gene>
<evidence type="ECO:0000259" key="6">
    <source>
        <dbReference type="Pfam" id="PF03446"/>
    </source>
</evidence>
<dbReference type="Pfam" id="PF03446">
    <property type="entry name" value="NAD_binding_2"/>
    <property type="match status" value="1"/>
</dbReference>
<evidence type="ECO:0000313" key="9">
    <source>
        <dbReference type="Proteomes" id="UP001251870"/>
    </source>
</evidence>
<organism evidence="8 9">
    <name type="scientific">Nesterenkonia aerolata</name>
    <dbReference type="NCBI Taxonomy" id="3074079"/>
    <lineage>
        <taxon>Bacteria</taxon>
        <taxon>Bacillati</taxon>
        <taxon>Actinomycetota</taxon>
        <taxon>Actinomycetes</taxon>
        <taxon>Micrococcales</taxon>
        <taxon>Micrococcaceae</taxon>
        <taxon>Nesterenkonia</taxon>
    </lineage>
</organism>
<dbReference type="Gene3D" id="3.40.50.720">
    <property type="entry name" value="NAD(P)-binding Rossmann-like Domain"/>
    <property type="match status" value="1"/>
</dbReference>
<evidence type="ECO:0000256" key="4">
    <source>
        <dbReference type="ARBA" id="ARBA00023002"/>
    </source>
</evidence>
<accession>A0ABU2DUS3</accession>
<dbReference type="Proteomes" id="UP001251870">
    <property type="component" value="Unassembled WGS sequence"/>
</dbReference>
<reference evidence="8 9" key="1">
    <citation type="submission" date="2023-09" db="EMBL/GenBank/DDBJ databases">
        <title>Description of three actinobacteria isolated from air of manufacturing shop in a pharmaceutical factory.</title>
        <authorList>
            <person name="Zhang D.-F."/>
        </authorList>
    </citation>
    <scope>NUCLEOTIDE SEQUENCE [LARGE SCALE GENOMIC DNA]</scope>
    <source>
        <strain evidence="8 9">LY-0111</strain>
    </source>
</reference>
<dbReference type="Gene3D" id="1.10.1040.10">
    <property type="entry name" value="N-(1-d-carboxylethyl)-l-norvaline Dehydrogenase, domain 2"/>
    <property type="match status" value="1"/>
</dbReference>
<feature type="domain" description="6-phosphogluconate dehydrogenase NADP-binding" evidence="6">
    <location>
        <begin position="4"/>
        <end position="159"/>
    </location>
</feature>
<evidence type="ECO:0000256" key="3">
    <source>
        <dbReference type="ARBA" id="ARBA00022456"/>
    </source>
</evidence>
<keyword evidence="3" id="KW-0101">Branched-chain amino acid catabolism</keyword>
<protein>
    <submittedName>
        <fullName evidence="8">3-hydroxyisobutyrate dehydrogenase</fullName>
        <ecNumber evidence="8">1.1.1.31</ecNumber>
    </submittedName>
</protein>
<evidence type="ECO:0000256" key="5">
    <source>
        <dbReference type="ARBA" id="ARBA00023027"/>
    </source>
</evidence>
<dbReference type="SUPFAM" id="SSF51735">
    <property type="entry name" value="NAD(P)-binding Rossmann-fold domains"/>
    <property type="match status" value="1"/>
</dbReference>
<keyword evidence="4 8" id="KW-0560">Oxidoreductase</keyword>
<dbReference type="PIRSF" id="PIRSF000103">
    <property type="entry name" value="HIBADH"/>
    <property type="match status" value="1"/>
</dbReference>
<feature type="domain" description="3-hydroxyisobutyrate dehydrogenase-like NAD-binding" evidence="7">
    <location>
        <begin position="167"/>
        <end position="290"/>
    </location>
</feature>